<reference evidence="7" key="1">
    <citation type="submission" date="2015-11" db="EMBL/GenBank/DDBJ databases">
        <authorList>
            <person name="Varghese N."/>
        </authorList>
    </citation>
    <scope>NUCLEOTIDE SEQUENCE [LARGE SCALE GENOMIC DNA]</scope>
    <source>
        <strain evidence="7">DSM 45899</strain>
    </source>
</reference>
<dbReference type="SMART" id="SM00823">
    <property type="entry name" value="PKS_PP"/>
    <property type="match status" value="1"/>
</dbReference>
<dbReference type="GO" id="GO:0044550">
    <property type="term" value="P:secondary metabolite biosynthetic process"/>
    <property type="evidence" value="ECO:0007669"/>
    <property type="project" value="TreeGrafter"/>
</dbReference>
<dbReference type="Pfam" id="PF00550">
    <property type="entry name" value="PP-binding"/>
    <property type="match status" value="1"/>
</dbReference>
<keyword evidence="7" id="KW-1185">Reference proteome</keyword>
<feature type="compositionally biased region" description="Low complexity" evidence="4">
    <location>
        <begin position="169"/>
        <end position="188"/>
    </location>
</feature>
<dbReference type="Pfam" id="PF13193">
    <property type="entry name" value="AMP-binding_C"/>
    <property type="match status" value="1"/>
</dbReference>
<feature type="region of interest" description="Disordered" evidence="4">
    <location>
        <begin position="169"/>
        <end position="200"/>
    </location>
</feature>
<dbReference type="SUPFAM" id="SSF56801">
    <property type="entry name" value="Acetyl-CoA synthetase-like"/>
    <property type="match status" value="1"/>
</dbReference>
<organism evidence="6 7">
    <name type="scientific">Parafrankia irregularis</name>
    <dbReference type="NCBI Taxonomy" id="795642"/>
    <lineage>
        <taxon>Bacteria</taxon>
        <taxon>Bacillati</taxon>
        <taxon>Actinomycetota</taxon>
        <taxon>Actinomycetes</taxon>
        <taxon>Frankiales</taxon>
        <taxon>Frankiaceae</taxon>
        <taxon>Parafrankia</taxon>
    </lineage>
</organism>
<evidence type="ECO:0000256" key="3">
    <source>
        <dbReference type="ARBA" id="ARBA00022553"/>
    </source>
</evidence>
<dbReference type="GO" id="GO:0043041">
    <property type="term" value="P:amino acid activation for nonribosomal peptide biosynthetic process"/>
    <property type="evidence" value="ECO:0007669"/>
    <property type="project" value="TreeGrafter"/>
</dbReference>
<dbReference type="InterPro" id="IPR029058">
    <property type="entry name" value="AB_hydrolase_fold"/>
</dbReference>
<gene>
    <name evidence="6" type="ORF">Ga0074812_11342</name>
</gene>
<accession>A0A0S4QRM7</accession>
<sequence>MVGTQPLVIPAAGLEAPYPSIVARFSRIVAARTDVPAICDDATALTYADLDWRSSALARLLVGSGGRMDGVNGVKGVNGVDGVDGVASPVGILLEQGVPATVAMLGVLKAGRPFVPLDPVLPPARLGQILELAGVTTCLTDTRHQGLLAAAGPVQAVLLDTAGSVCERGAASGPDPAAGDSAADSGADPEAEPGAVSEDPLPGWFALPADPAFVVFSSGSTGVPKGVVWRNQTVLHELRAGIDVVGMNATDQVALVLPVAFAAGITVMFWGLLVGATLHALDPRTRGIAALPGWLLDRGITTLHLTPSLIRALTGATEPGCVLGSLRAVTSSGEAVYGREVAALRAHLPATCTFYNWSGSTETASLAFFPVRSDDEIPTGPLPAGWAVDGKDVDIVDEAGESLPDGATGQMSVTSRYLSGGYWNAAGMTADRFRPARGDLDSGAAGPMVTYRAGDLARRRPDGCIELLGRADTAVKIRGYLVEPAEIEAALLTSPDIVEAVVVAQHPADQPPRLVAYVVCAGTVKAAAVMVRGLLREKLPAYMVPASVVLLNELPRNERGKIDRTSLPEPPPRAPGRAPTDRSHWEIAVRDLFAQTLKVDDVGLDDDFVELGGDSLLAQQLLSDISARLGVRLPTSTLAQAPTVEALAARVAAAHRALPTHPTCVPLSTEGSGPPLFCVAGAGGLAINFVALARRLGAGRRVYGFQAQGLENRAFPDWSVERHARRHLEVLRLVQPDGPYHLVGFSFGGLVALEMAHLLTDAGAEVALLALLDSRLPPAARGAGADAAGTADANAPAAGARSGARSPGGAVVGTVPGTGSPDRSPALWKRLLPSVSKVRKAARLPLTGLVRFPGLSQFDAFFDHARVVSRSYQVRPYAGRTLLYLAEDNNDTARDGWSRHLTGDTTVVTVPGEHHTMLNEPHAAALAADLHARLAPTPT</sequence>
<feature type="domain" description="Carrier" evidence="5">
    <location>
        <begin position="580"/>
        <end position="655"/>
    </location>
</feature>
<evidence type="ECO:0000259" key="5">
    <source>
        <dbReference type="PROSITE" id="PS50075"/>
    </source>
</evidence>
<evidence type="ECO:0000256" key="2">
    <source>
        <dbReference type="ARBA" id="ARBA00022450"/>
    </source>
</evidence>
<dbReference type="SUPFAM" id="SSF53474">
    <property type="entry name" value="alpha/beta-Hydrolases"/>
    <property type="match status" value="1"/>
</dbReference>
<evidence type="ECO:0000256" key="4">
    <source>
        <dbReference type="SAM" id="MobiDB-lite"/>
    </source>
</evidence>
<dbReference type="PANTHER" id="PTHR45527:SF1">
    <property type="entry name" value="FATTY ACID SYNTHASE"/>
    <property type="match status" value="1"/>
</dbReference>
<dbReference type="Gene3D" id="3.40.50.12780">
    <property type="entry name" value="N-terminal domain of ligase-like"/>
    <property type="match status" value="1"/>
</dbReference>
<keyword evidence="2" id="KW-0596">Phosphopantetheine</keyword>
<dbReference type="InterPro" id="IPR009081">
    <property type="entry name" value="PP-bd_ACP"/>
</dbReference>
<dbReference type="InterPro" id="IPR020845">
    <property type="entry name" value="AMP-binding_CS"/>
</dbReference>
<dbReference type="InterPro" id="IPR020802">
    <property type="entry name" value="TesA-like"/>
</dbReference>
<dbReference type="EMBL" id="FAOZ01000013">
    <property type="protein sequence ID" value="CUU57544.1"/>
    <property type="molecule type" value="Genomic_DNA"/>
</dbReference>
<dbReference type="SMART" id="SM00824">
    <property type="entry name" value="PKS_TE"/>
    <property type="match status" value="1"/>
</dbReference>
<evidence type="ECO:0000256" key="1">
    <source>
        <dbReference type="ARBA" id="ARBA00001957"/>
    </source>
</evidence>
<proteinExistence type="predicted"/>
<dbReference type="InterPro" id="IPR000873">
    <property type="entry name" value="AMP-dep_synth/lig_dom"/>
</dbReference>
<dbReference type="Proteomes" id="UP000198802">
    <property type="component" value="Unassembled WGS sequence"/>
</dbReference>
<dbReference type="Gene3D" id="3.40.50.1820">
    <property type="entry name" value="alpha/beta hydrolase"/>
    <property type="match status" value="1"/>
</dbReference>
<feature type="region of interest" description="Disordered" evidence="4">
    <location>
        <begin position="783"/>
        <end position="823"/>
    </location>
</feature>
<protein>
    <submittedName>
        <fullName evidence="6">Amino acid adenylation domain-containing protein</fullName>
    </submittedName>
</protein>
<dbReference type="InterPro" id="IPR045851">
    <property type="entry name" value="AMP-bd_C_sf"/>
</dbReference>
<dbReference type="Pfam" id="PF00975">
    <property type="entry name" value="Thioesterase"/>
    <property type="match status" value="1"/>
</dbReference>
<dbReference type="Gene3D" id="3.30.300.30">
    <property type="match status" value="1"/>
</dbReference>
<dbReference type="GO" id="GO:0005737">
    <property type="term" value="C:cytoplasm"/>
    <property type="evidence" value="ECO:0007669"/>
    <property type="project" value="TreeGrafter"/>
</dbReference>
<dbReference type="AlphaFoldDB" id="A0A0S4QRM7"/>
<dbReference type="PROSITE" id="PS50075">
    <property type="entry name" value="CARRIER"/>
    <property type="match status" value="1"/>
</dbReference>
<name>A0A0S4QRM7_9ACTN</name>
<dbReference type="InterPro" id="IPR020806">
    <property type="entry name" value="PKS_PP-bd"/>
</dbReference>
<dbReference type="InterPro" id="IPR042099">
    <property type="entry name" value="ANL_N_sf"/>
</dbReference>
<dbReference type="PROSITE" id="PS00455">
    <property type="entry name" value="AMP_BINDING"/>
    <property type="match status" value="1"/>
</dbReference>
<feature type="region of interest" description="Disordered" evidence="4">
    <location>
        <begin position="560"/>
        <end position="581"/>
    </location>
</feature>
<dbReference type="PANTHER" id="PTHR45527">
    <property type="entry name" value="NONRIBOSOMAL PEPTIDE SYNTHETASE"/>
    <property type="match status" value="1"/>
</dbReference>
<dbReference type="GO" id="GO:0031177">
    <property type="term" value="F:phosphopantetheine binding"/>
    <property type="evidence" value="ECO:0007669"/>
    <property type="project" value="InterPro"/>
</dbReference>
<keyword evidence="3" id="KW-0597">Phosphoprotein</keyword>
<dbReference type="InterPro" id="IPR036736">
    <property type="entry name" value="ACP-like_sf"/>
</dbReference>
<dbReference type="InterPro" id="IPR001031">
    <property type="entry name" value="Thioesterase"/>
</dbReference>
<dbReference type="SUPFAM" id="SSF47336">
    <property type="entry name" value="ACP-like"/>
    <property type="match status" value="1"/>
</dbReference>
<dbReference type="Pfam" id="PF00501">
    <property type="entry name" value="AMP-binding"/>
    <property type="match status" value="1"/>
</dbReference>
<comment type="cofactor">
    <cofactor evidence="1">
        <name>pantetheine 4'-phosphate</name>
        <dbReference type="ChEBI" id="CHEBI:47942"/>
    </cofactor>
</comment>
<dbReference type="RefSeq" id="WP_091279168.1">
    <property type="nucleotide sequence ID" value="NZ_FAOZ01000013.1"/>
</dbReference>
<dbReference type="Gene3D" id="1.10.1200.10">
    <property type="entry name" value="ACP-like"/>
    <property type="match status" value="1"/>
</dbReference>
<evidence type="ECO:0000313" key="7">
    <source>
        <dbReference type="Proteomes" id="UP000198802"/>
    </source>
</evidence>
<dbReference type="InterPro" id="IPR025110">
    <property type="entry name" value="AMP-bd_C"/>
</dbReference>
<feature type="compositionally biased region" description="Low complexity" evidence="4">
    <location>
        <begin position="783"/>
        <end position="821"/>
    </location>
</feature>
<evidence type="ECO:0000313" key="6">
    <source>
        <dbReference type="EMBL" id="CUU57544.1"/>
    </source>
</evidence>